<dbReference type="PANTHER" id="PTHR21472:SF15">
    <property type="entry name" value="ENDONUCLEASE DOMAIN-CONTAINING 1 PROTEIN-RELATED"/>
    <property type="match status" value="1"/>
</dbReference>
<dbReference type="InterPro" id="IPR044925">
    <property type="entry name" value="His-Me_finger_sf"/>
</dbReference>
<name>A0A3Q4M2R6_NEOBR</name>
<dbReference type="Proteomes" id="UP000261580">
    <property type="component" value="Unassembled WGS sequence"/>
</dbReference>
<dbReference type="OMA" id="VEDCEEF"/>
<dbReference type="SUPFAM" id="SSF54060">
    <property type="entry name" value="His-Me finger endonucleases"/>
    <property type="match status" value="1"/>
</dbReference>
<organism evidence="2 3">
    <name type="scientific">Neolamprologus brichardi</name>
    <name type="common">Fairy cichlid</name>
    <name type="synonym">Lamprologus brichardi</name>
    <dbReference type="NCBI Taxonomy" id="32507"/>
    <lineage>
        <taxon>Eukaryota</taxon>
        <taxon>Metazoa</taxon>
        <taxon>Chordata</taxon>
        <taxon>Craniata</taxon>
        <taxon>Vertebrata</taxon>
        <taxon>Euteleostomi</taxon>
        <taxon>Actinopterygii</taxon>
        <taxon>Neopterygii</taxon>
        <taxon>Teleostei</taxon>
        <taxon>Neoteleostei</taxon>
        <taxon>Acanthomorphata</taxon>
        <taxon>Ovalentaria</taxon>
        <taxon>Cichlomorphae</taxon>
        <taxon>Cichliformes</taxon>
        <taxon>Cichlidae</taxon>
        <taxon>African cichlids</taxon>
        <taxon>Pseudocrenilabrinae</taxon>
        <taxon>Lamprologini</taxon>
        <taxon>Neolamprologus</taxon>
    </lineage>
</organism>
<dbReference type="InterPro" id="IPR039015">
    <property type="entry name" value="ENDOD1"/>
</dbReference>
<dbReference type="Bgee" id="ENSNBRG00000000928">
    <property type="expression patterns" value="Expressed in muscle tissue"/>
</dbReference>
<feature type="signal peptide" evidence="1">
    <location>
        <begin position="1"/>
        <end position="20"/>
    </location>
</feature>
<feature type="chain" id="PRO_5018788556" evidence="1">
    <location>
        <begin position="21"/>
        <end position="112"/>
    </location>
</feature>
<keyword evidence="3" id="KW-1185">Reference proteome</keyword>
<keyword evidence="1" id="KW-0732">Signal</keyword>
<dbReference type="GeneTree" id="ENSGT01030000234592"/>
<protein>
    <submittedName>
        <fullName evidence="2">Uncharacterized protein</fullName>
    </submittedName>
</protein>
<dbReference type="STRING" id="32507.ENSNBRP00000001074"/>
<evidence type="ECO:0000313" key="3">
    <source>
        <dbReference type="Proteomes" id="UP000261580"/>
    </source>
</evidence>
<reference evidence="2" key="2">
    <citation type="submission" date="2025-09" db="UniProtKB">
        <authorList>
            <consortium name="Ensembl"/>
        </authorList>
    </citation>
    <scope>IDENTIFICATION</scope>
</reference>
<dbReference type="PANTHER" id="PTHR21472">
    <property type="entry name" value="ENDONUCLEASE DOMAIN-CONTAINING 1 PROTEIN ENDOD1"/>
    <property type="match status" value="1"/>
</dbReference>
<dbReference type="AlphaFoldDB" id="A0A3Q4M2R6"/>
<dbReference type="Ensembl" id="ENSNBRT00000001128.1">
    <property type="protein sequence ID" value="ENSNBRP00000001074.1"/>
    <property type="gene ID" value="ENSNBRG00000000928.1"/>
</dbReference>
<proteinExistence type="predicted"/>
<reference evidence="2" key="1">
    <citation type="submission" date="2025-08" db="UniProtKB">
        <authorList>
            <consortium name="Ensembl"/>
        </authorList>
    </citation>
    <scope>IDENTIFICATION</scope>
</reference>
<sequence>MHHLLPLAALLLLSTVPTETKVVTSVEDCEEFFLDQTPPKIMGILVGGNILDQNRYKLICQTFDDTRTFVTLYDTHNKIPVFSAAKFRGSAAGRPSHPWMIEPQVSVLIHLF</sequence>
<accession>A0A3Q4M2R6</accession>
<evidence type="ECO:0000313" key="2">
    <source>
        <dbReference type="Ensembl" id="ENSNBRP00000001074.1"/>
    </source>
</evidence>
<evidence type="ECO:0000256" key="1">
    <source>
        <dbReference type="SAM" id="SignalP"/>
    </source>
</evidence>